<keyword evidence="4" id="KW-1185">Reference proteome</keyword>
<dbReference type="Gene3D" id="3.30.300.30">
    <property type="match status" value="1"/>
</dbReference>
<dbReference type="GO" id="GO:0016878">
    <property type="term" value="F:acid-thiol ligase activity"/>
    <property type="evidence" value="ECO:0007669"/>
    <property type="project" value="UniProtKB-ARBA"/>
</dbReference>
<evidence type="ECO:0000313" key="4">
    <source>
        <dbReference type="Proteomes" id="UP000283474"/>
    </source>
</evidence>
<dbReference type="InterPro" id="IPR042099">
    <property type="entry name" value="ANL_N_sf"/>
</dbReference>
<dbReference type="PANTHER" id="PTHR43767">
    <property type="entry name" value="LONG-CHAIN-FATTY-ACID--COA LIGASE"/>
    <property type="match status" value="1"/>
</dbReference>
<dbReference type="OrthoDB" id="9766486at2"/>
<dbReference type="RefSeq" id="WP_128355629.1">
    <property type="nucleotide sequence ID" value="NZ_CP022987.1"/>
</dbReference>
<dbReference type="PANTHER" id="PTHR43767:SF1">
    <property type="entry name" value="NONRIBOSOMAL PEPTIDE SYNTHASE PES1 (EUROFUNG)-RELATED"/>
    <property type="match status" value="1"/>
</dbReference>
<name>A0A410GEB0_9BURK</name>
<dbReference type="Proteomes" id="UP000283474">
    <property type="component" value="Chromosome"/>
</dbReference>
<dbReference type="InterPro" id="IPR000873">
    <property type="entry name" value="AMP-dep_synth/lig_dom"/>
</dbReference>
<dbReference type="AlphaFoldDB" id="A0A410GEB0"/>
<dbReference type="InterPro" id="IPR020845">
    <property type="entry name" value="AMP-binding_CS"/>
</dbReference>
<dbReference type="EMBL" id="CP022987">
    <property type="protein sequence ID" value="QAA94632.1"/>
    <property type="molecule type" value="Genomic_DNA"/>
</dbReference>
<dbReference type="KEGG" id="pus:CKA81_12895"/>
<evidence type="ECO:0000259" key="1">
    <source>
        <dbReference type="Pfam" id="PF00501"/>
    </source>
</evidence>
<gene>
    <name evidence="3" type="ORF">CKA81_12895</name>
</gene>
<accession>A0A410GEB0</accession>
<evidence type="ECO:0000313" key="3">
    <source>
        <dbReference type="EMBL" id="QAA94632.1"/>
    </source>
</evidence>
<evidence type="ECO:0000259" key="2">
    <source>
        <dbReference type="Pfam" id="PF13193"/>
    </source>
</evidence>
<protein>
    <submittedName>
        <fullName evidence="3">AMP-binding protein</fullName>
    </submittedName>
</protein>
<dbReference type="Gene3D" id="3.40.50.12780">
    <property type="entry name" value="N-terminal domain of ligase-like"/>
    <property type="match status" value="1"/>
</dbReference>
<dbReference type="InterPro" id="IPR050237">
    <property type="entry name" value="ATP-dep_AMP-bd_enzyme"/>
</dbReference>
<proteinExistence type="predicted"/>
<organism evidence="3 4">
    <name type="scientific">Pollutimonas thiosulfatoxidans</name>
    <dbReference type="NCBI Taxonomy" id="2028345"/>
    <lineage>
        <taxon>Bacteria</taxon>
        <taxon>Pseudomonadati</taxon>
        <taxon>Pseudomonadota</taxon>
        <taxon>Betaproteobacteria</taxon>
        <taxon>Burkholderiales</taxon>
        <taxon>Alcaligenaceae</taxon>
        <taxon>Pollutimonas</taxon>
    </lineage>
</organism>
<dbReference type="PROSITE" id="PS00455">
    <property type="entry name" value="AMP_BINDING"/>
    <property type="match status" value="1"/>
</dbReference>
<dbReference type="SUPFAM" id="SSF56801">
    <property type="entry name" value="Acetyl-CoA synthetase-like"/>
    <property type="match status" value="1"/>
</dbReference>
<dbReference type="Pfam" id="PF00501">
    <property type="entry name" value="AMP-binding"/>
    <property type="match status" value="1"/>
</dbReference>
<dbReference type="Pfam" id="PF13193">
    <property type="entry name" value="AMP-binding_C"/>
    <property type="match status" value="1"/>
</dbReference>
<reference evidence="3 4" key="1">
    <citation type="submission" date="2017-08" db="EMBL/GenBank/DDBJ databases">
        <authorList>
            <person name="Park S.-J."/>
            <person name="Kim H."/>
        </authorList>
    </citation>
    <scope>NUCLEOTIDE SEQUENCE [LARGE SCALE GENOMIC DNA]</scope>
    <source>
        <strain evidence="4">ye3</strain>
    </source>
</reference>
<feature type="domain" description="AMP-dependent synthetase/ligase" evidence="1">
    <location>
        <begin position="35"/>
        <end position="393"/>
    </location>
</feature>
<dbReference type="InterPro" id="IPR025110">
    <property type="entry name" value="AMP-bd_C"/>
</dbReference>
<dbReference type="InterPro" id="IPR045851">
    <property type="entry name" value="AMP-bd_C_sf"/>
</dbReference>
<sequence length="546" mass="61115">MSRARMLSLDRPPYIERKKKIENEPLPKNIGSLLESMARAHGDKLALHFFESDSAPLTYGDVLLQVNRLANGLKSKGITKGSHVAVMLPNIVQFPITWLALARLGAVMVPINIAYTGRELKYVVDDSRAQCLIIHDDCLAAWRDIGKGQSALLGASKIFVVDSSDSGYASWNSLLEGQDAAFEPESQVEQDDLMNIQYTSGTTGFPKGCMLTHRYWLIAGKQNAFRDGLAYRRVLASTPFFYMDPQWQFIMSMYSGACLFVAKRQSASRFMSWIRDYRINFALMPDVVLKQPVSDHDRDHELMRVNVYGLSKDNHMLLEERFDVCAREAFGMTEIGTGLFMPLEAADMVGSGSCGVPVPFREARVADPEGNTVPDGEIGELLVRGPGIMKGYFNRPEATAASFHGDWFRTGDLFRRDHNGYFYIIGRIKEMIRRAGENISVHELESVLLAYPEVCEAAVVGVKDDTRGEEVKAYVVPQQGVRPDMMLDPLIIYCKDNLASFKVPRYFEFRDALPKTASGKIAKPALLSEKVDLRAGSYDRVVGSWQ</sequence>
<feature type="domain" description="AMP-binding enzyme C-terminal" evidence="2">
    <location>
        <begin position="443"/>
        <end position="520"/>
    </location>
</feature>